<gene>
    <name evidence="3" type="ORF">PITCH_A1280046</name>
</gene>
<protein>
    <submittedName>
        <fullName evidence="3">Uncharacterized protein</fullName>
    </submittedName>
</protein>
<dbReference type="InterPro" id="IPR058806">
    <property type="entry name" value="MamI"/>
</dbReference>
<evidence type="ECO:0000256" key="1">
    <source>
        <dbReference type="SAM" id="Coils"/>
    </source>
</evidence>
<keyword evidence="2" id="KW-0812">Transmembrane</keyword>
<sequence>MAVFAGGLAAVVLGIIGIIAWWSDFVLILKGAIPAMLILGGGLAAYLGFEEIKDKRNEDSLEDNNTALKQEVESLKEEIKELKQEKKSPEGE</sequence>
<proteinExistence type="predicted"/>
<organism evidence="3">
    <name type="scientific">uncultured Desulfobacterium sp</name>
    <dbReference type="NCBI Taxonomy" id="201089"/>
    <lineage>
        <taxon>Bacteria</taxon>
        <taxon>Pseudomonadati</taxon>
        <taxon>Thermodesulfobacteriota</taxon>
        <taxon>Desulfobacteria</taxon>
        <taxon>Desulfobacterales</taxon>
        <taxon>Desulfobacteriaceae</taxon>
        <taxon>Desulfobacterium</taxon>
        <taxon>environmental samples</taxon>
    </lineage>
</organism>
<dbReference type="Pfam" id="PF26391">
    <property type="entry name" value="MamI"/>
    <property type="match status" value="1"/>
</dbReference>
<evidence type="ECO:0000313" key="3">
    <source>
        <dbReference type="EMBL" id="SPD72300.1"/>
    </source>
</evidence>
<feature type="transmembrane region" description="Helical" evidence="2">
    <location>
        <begin position="27"/>
        <end position="49"/>
    </location>
</feature>
<dbReference type="EMBL" id="OJIN01000033">
    <property type="protein sequence ID" value="SPD72300.1"/>
    <property type="molecule type" value="Genomic_DNA"/>
</dbReference>
<feature type="coiled-coil region" evidence="1">
    <location>
        <begin position="58"/>
        <end position="92"/>
    </location>
</feature>
<dbReference type="CDD" id="cd14686">
    <property type="entry name" value="bZIP"/>
    <property type="match status" value="1"/>
</dbReference>
<keyword evidence="2" id="KW-0472">Membrane</keyword>
<name>A0A445MS53_9BACT</name>
<accession>A0A445MS53</accession>
<dbReference type="AlphaFoldDB" id="A0A445MS53"/>
<keyword evidence="1" id="KW-0175">Coiled coil</keyword>
<keyword evidence="2" id="KW-1133">Transmembrane helix</keyword>
<reference evidence="3" key="1">
    <citation type="submission" date="2018-01" db="EMBL/GenBank/DDBJ databases">
        <authorList>
            <person name="Regsiter A."/>
            <person name="William W."/>
        </authorList>
    </citation>
    <scope>NUCLEOTIDE SEQUENCE</scope>
    <source>
        <strain evidence="3">TRIP AH-1</strain>
    </source>
</reference>
<evidence type="ECO:0000256" key="2">
    <source>
        <dbReference type="SAM" id="Phobius"/>
    </source>
</evidence>